<name>A0A9P8YCM3_9PEZI</name>
<dbReference type="AlphaFoldDB" id="A0A9P8YCM3"/>
<proteinExistence type="predicted"/>
<dbReference type="EMBL" id="JAGTJQ010000003">
    <property type="protein sequence ID" value="KAH7035916.1"/>
    <property type="molecule type" value="Genomic_DNA"/>
</dbReference>
<evidence type="ECO:0000313" key="1">
    <source>
        <dbReference type="EMBL" id="KAH7035916.1"/>
    </source>
</evidence>
<comment type="caution">
    <text evidence="1">The sequence shown here is derived from an EMBL/GenBank/DDBJ whole genome shotgun (WGS) entry which is preliminary data.</text>
</comment>
<dbReference type="Proteomes" id="UP000756346">
    <property type="component" value="Unassembled WGS sequence"/>
</dbReference>
<protein>
    <submittedName>
        <fullName evidence="1">Uncharacterized protein</fullName>
    </submittedName>
</protein>
<gene>
    <name evidence="1" type="ORF">B0I36DRAFT_319354</name>
</gene>
<sequence length="159" mass="17666">MIKMCFNFPSLPIRSSVLGRLSAISQGRVAPPDLTILSAHHRTLWRLERNKHQGIHVGPINQSNRRHGHLSEVVQIYRICCLTGKKRGCYQTTREYSPCGHSWMLVGTHAPRQPSPGVTSDDRVALLCPPAAETTPCGRSARLLSANAQTRERATTLHL</sequence>
<keyword evidence="2" id="KW-1185">Reference proteome</keyword>
<accession>A0A9P8YCM3</accession>
<dbReference type="RefSeq" id="XP_046016009.1">
    <property type="nucleotide sequence ID" value="XM_046153403.1"/>
</dbReference>
<organism evidence="1 2">
    <name type="scientific">Microdochium trichocladiopsis</name>
    <dbReference type="NCBI Taxonomy" id="1682393"/>
    <lineage>
        <taxon>Eukaryota</taxon>
        <taxon>Fungi</taxon>
        <taxon>Dikarya</taxon>
        <taxon>Ascomycota</taxon>
        <taxon>Pezizomycotina</taxon>
        <taxon>Sordariomycetes</taxon>
        <taxon>Xylariomycetidae</taxon>
        <taxon>Xylariales</taxon>
        <taxon>Microdochiaceae</taxon>
        <taxon>Microdochium</taxon>
    </lineage>
</organism>
<dbReference type="GeneID" id="70182949"/>
<reference evidence="1" key="1">
    <citation type="journal article" date="2021" name="Nat. Commun.">
        <title>Genetic determinants of endophytism in the Arabidopsis root mycobiome.</title>
        <authorList>
            <person name="Mesny F."/>
            <person name="Miyauchi S."/>
            <person name="Thiergart T."/>
            <person name="Pickel B."/>
            <person name="Atanasova L."/>
            <person name="Karlsson M."/>
            <person name="Huettel B."/>
            <person name="Barry K.W."/>
            <person name="Haridas S."/>
            <person name="Chen C."/>
            <person name="Bauer D."/>
            <person name="Andreopoulos W."/>
            <person name="Pangilinan J."/>
            <person name="LaButti K."/>
            <person name="Riley R."/>
            <person name="Lipzen A."/>
            <person name="Clum A."/>
            <person name="Drula E."/>
            <person name="Henrissat B."/>
            <person name="Kohler A."/>
            <person name="Grigoriev I.V."/>
            <person name="Martin F.M."/>
            <person name="Hacquard S."/>
        </authorList>
    </citation>
    <scope>NUCLEOTIDE SEQUENCE</scope>
    <source>
        <strain evidence="1">MPI-CAGE-CH-0230</strain>
    </source>
</reference>
<evidence type="ECO:0000313" key="2">
    <source>
        <dbReference type="Proteomes" id="UP000756346"/>
    </source>
</evidence>